<gene>
    <name evidence="4" type="primary">rpl37ae</name>
    <name evidence="6" type="ORF">AKJ45_00660</name>
</gene>
<keyword evidence="4" id="KW-0699">rRNA-binding</keyword>
<feature type="region of interest" description="Disordered" evidence="5">
    <location>
        <begin position="1"/>
        <end position="20"/>
    </location>
</feature>
<dbReference type="Gene3D" id="2.20.25.30">
    <property type="match status" value="1"/>
</dbReference>
<dbReference type="Proteomes" id="UP000070565">
    <property type="component" value="Unassembled WGS sequence"/>
</dbReference>
<dbReference type="InterPro" id="IPR050522">
    <property type="entry name" value="Ribosomal_protein_eL43"/>
</dbReference>
<comment type="cofactor">
    <cofactor evidence="4">
        <name>Zn(2+)</name>
        <dbReference type="ChEBI" id="CHEBI:29105"/>
    </cofactor>
    <text evidence="4">Binds 1 zinc ion per subunit.</text>
</comment>
<feature type="binding site" evidence="4">
    <location>
        <position position="61"/>
    </location>
    <ligand>
        <name>Zn(2+)</name>
        <dbReference type="ChEBI" id="CHEBI:29105"/>
    </ligand>
</feature>
<keyword evidence="1 4" id="KW-0694">RNA-binding</keyword>
<dbReference type="PATRIC" id="fig|1698275.3.peg.396"/>
<name>A0A133VBB4_9EURY</name>
<dbReference type="PANTHER" id="PTHR48129">
    <property type="entry name" value="60S RIBOSOMAL PROTEIN L37A"/>
    <property type="match status" value="1"/>
</dbReference>
<evidence type="ECO:0000256" key="4">
    <source>
        <dbReference type="HAMAP-Rule" id="MF_00327"/>
    </source>
</evidence>
<keyword evidence="4" id="KW-0479">Metal-binding</keyword>
<dbReference type="InterPro" id="IPR011332">
    <property type="entry name" value="Ribosomal_zn-bd"/>
</dbReference>
<dbReference type="Pfam" id="PF01780">
    <property type="entry name" value="Ribosomal_L37ae"/>
    <property type="match status" value="1"/>
</dbReference>
<comment type="subunit">
    <text evidence="4">Part of the 50S ribosomal subunit.</text>
</comment>
<dbReference type="InterPro" id="IPR011331">
    <property type="entry name" value="Ribosomal_eL37/eL43"/>
</dbReference>
<feature type="compositionally biased region" description="Basic residues" evidence="5">
    <location>
        <begin position="1"/>
        <end position="11"/>
    </location>
</feature>
<comment type="caution">
    <text evidence="6">The sequence shown here is derived from an EMBL/GenBank/DDBJ whole genome shotgun (WGS) entry which is preliminary data.</text>
</comment>
<dbReference type="SUPFAM" id="SSF57829">
    <property type="entry name" value="Zn-binding ribosomal proteins"/>
    <property type="match status" value="1"/>
</dbReference>
<sequence>MAKKKEKRSRKVGSAGRFGPRYGERIRKRVKAIEEEEKGNHFCPQCGAKSVHRVSAGVWKCERCEVKFTGGAYTPKGHKIKIPSRESAEEIEEIE</sequence>
<keyword evidence="7" id="KW-1185">Reference proteome</keyword>
<dbReference type="GO" id="GO:0003735">
    <property type="term" value="F:structural constituent of ribosome"/>
    <property type="evidence" value="ECO:0007669"/>
    <property type="project" value="InterPro"/>
</dbReference>
<evidence type="ECO:0000313" key="7">
    <source>
        <dbReference type="Proteomes" id="UP000070565"/>
    </source>
</evidence>
<feature type="binding site" evidence="4">
    <location>
        <position position="64"/>
    </location>
    <ligand>
        <name>Zn(2+)</name>
        <dbReference type="ChEBI" id="CHEBI:29105"/>
    </ligand>
</feature>
<evidence type="ECO:0000313" key="6">
    <source>
        <dbReference type="EMBL" id="KXB03748.1"/>
    </source>
</evidence>
<dbReference type="GO" id="GO:0005840">
    <property type="term" value="C:ribosome"/>
    <property type="evidence" value="ECO:0007669"/>
    <property type="project" value="UniProtKB-KW"/>
</dbReference>
<dbReference type="HAMAP" id="MF_00327">
    <property type="entry name" value="Ribosomal_eL43"/>
    <property type="match status" value="1"/>
</dbReference>
<accession>A0A133VBB4</accession>
<dbReference type="GO" id="GO:0070180">
    <property type="term" value="F:large ribosomal subunit rRNA binding"/>
    <property type="evidence" value="ECO:0007669"/>
    <property type="project" value="UniProtKB-UniRule"/>
</dbReference>
<dbReference type="NCBIfam" id="NF003058">
    <property type="entry name" value="PRK03976.1"/>
    <property type="match status" value="1"/>
</dbReference>
<keyword evidence="4" id="KW-0862">Zinc</keyword>
<comment type="similarity">
    <text evidence="4">Belongs to the eukaryotic ribosomal protein eL43 family. Putative zinc-binding subfamily.</text>
</comment>
<evidence type="ECO:0000256" key="5">
    <source>
        <dbReference type="SAM" id="MobiDB-lite"/>
    </source>
</evidence>
<dbReference type="GO" id="GO:0008270">
    <property type="term" value="F:zinc ion binding"/>
    <property type="evidence" value="ECO:0007669"/>
    <property type="project" value="UniProtKB-UniRule"/>
</dbReference>
<keyword evidence="4" id="KW-0863">Zinc-finger</keyword>
<comment type="function">
    <text evidence="4">Binds to the 23S rRNA.</text>
</comment>
<feature type="binding site" evidence="4">
    <location>
        <position position="43"/>
    </location>
    <ligand>
        <name>Zn(2+)</name>
        <dbReference type="ChEBI" id="CHEBI:29105"/>
    </ligand>
</feature>
<dbReference type="InterPro" id="IPR002674">
    <property type="entry name" value="Ribosomal_eL43"/>
</dbReference>
<dbReference type="AlphaFoldDB" id="A0A133VBB4"/>
<evidence type="ECO:0000256" key="3">
    <source>
        <dbReference type="ARBA" id="ARBA00023274"/>
    </source>
</evidence>
<evidence type="ECO:0000256" key="2">
    <source>
        <dbReference type="ARBA" id="ARBA00022980"/>
    </source>
</evidence>
<protein>
    <recommendedName>
        <fullName evidence="4">Large ribosomal subunit protein eL43</fullName>
    </recommendedName>
</protein>
<dbReference type="NCBIfam" id="TIGR00280">
    <property type="entry name" value="eL43_euk_arch"/>
    <property type="match status" value="1"/>
</dbReference>
<dbReference type="GO" id="GO:1990904">
    <property type="term" value="C:ribonucleoprotein complex"/>
    <property type="evidence" value="ECO:0007669"/>
    <property type="project" value="UniProtKB-KW"/>
</dbReference>
<dbReference type="PANTHER" id="PTHR48129:SF1">
    <property type="entry name" value="LARGE RIBOSOMAL SUBUNIT PROTEIN EL43"/>
    <property type="match status" value="1"/>
</dbReference>
<reference evidence="6 7" key="1">
    <citation type="journal article" date="2016" name="Sci. Rep.">
        <title>Metabolic traits of an uncultured archaeal lineage -MSBL1- from brine pools of the Red Sea.</title>
        <authorList>
            <person name="Mwirichia R."/>
            <person name="Alam I."/>
            <person name="Rashid M."/>
            <person name="Vinu M."/>
            <person name="Ba-Alawi W."/>
            <person name="Anthony Kamau A."/>
            <person name="Kamanda Ngugi D."/>
            <person name="Goker M."/>
            <person name="Klenk H.P."/>
            <person name="Bajic V."/>
            <person name="Stingl U."/>
        </authorList>
    </citation>
    <scope>NUCLEOTIDE SEQUENCE [LARGE SCALE GENOMIC DNA]</scope>
    <source>
        <strain evidence="6">SCGC-AAA261F19</strain>
    </source>
</reference>
<organism evidence="6 7">
    <name type="scientific">candidate division MSBL1 archaeon SCGC-AAA261F19</name>
    <dbReference type="NCBI Taxonomy" id="1698275"/>
    <lineage>
        <taxon>Archaea</taxon>
        <taxon>Methanobacteriati</taxon>
        <taxon>Methanobacteriota</taxon>
        <taxon>candidate division MSBL1</taxon>
    </lineage>
</organism>
<keyword evidence="2 4" id="KW-0689">Ribosomal protein</keyword>
<feature type="binding site" evidence="4">
    <location>
        <position position="46"/>
    </location>
    <ligand>
        <name>Zn(2+)</name>
        <dbReference type="ChEBI" id="CHEBI:29105"/>
    </ligand>
</feature>
<dbReference type="EMBL" id="LHXZ01000004">
    <property type="protein sequence ID" value="KXB03748.1"/>
    <property type="molecule type" value="Genomic_DNA"/>
</dbReference>
<proteinExistence type="inferred from homology"/>
<evidence type="ECO:0000256" key="1">
    <source>
        <dbReference type="ARBA" id="ARBA00022884"/>
    </source>
</evidence>
<keyword evidence="3 4" id="KW-0687">Ribonucleoprotein</keyword>
<feature type="zinc finger region" description="C4-type" evidence="4">
    <location>
        <begin position="43"/>
        <end position="64"/>
    </location>
</feature>
<dbReference type="GO" id="GO:0006412">
    <property type="term" value="P:translation"/>
    <property type="evidence" value="ECO:0007669"/>
    <property type="project" value="UniProtKB-UniRule"/>
</dbReference>